<evidence type="ECO:0000313" key="3">
    <source>
        <dbReference type="Proteomes" id="UP000038040"/>
    </source>
</evidence>
<keyword evidence="4" id="KW-1185">Reference proteome</keyword>
<accession>A0A0N4U8L3</accession>
<gene>
    <name evidence="2" type="ORF">DME_LOCUS259</name>
</gene>
<reference evidence="2 4" key="2">
    <citation type="submission" date="2018-11" db="EMBL/GenBank/DDBJ databases">
        <authorList>
            <consortium name="Pathogen Informatics"/>
        </authorList>
    </citation>
    <scope>NUCLEOTIDE SEQUENCE [LARGE SCALE GENOMIC DNA]</scope>
</reference>
<organism evidence="3 5">
    <name type="scientific">Dracunculus medinensis</name>
    <name type="common">Guinea worm</name>
    <dbReference type="NCBI Taxonomy" id="318479"/>
    <lineage>
        <taxon>Eukaryota</taxon>
        <taxon>Metazoa</taxon>
        <taxon>Ecdysozoa</taxon>
        <taxon>Nematoda</taxon>
        <taxon>Chromadorea</taxon>
        <taxon>Rhabditida</taxon>
        <taxon>Spirurina</taxon>
        <taxon>Dracunculoidea</taxon>
        <taxon>Dracunculidae</taxon>
        <taxon>Dracunculus</taxon>
    </lineage>
</organism>
<evidence type="ECO:0000313" key="4">
    <source>
        <dbReference type="Proteomes" id="UP000274756"/>
    </source>
</evidence>
<dbReference type="Proteomes" id="UP000274756">
    <property type="component" value="Unassembled WGS sequence"/>
</dbReference>
<feature type="region of interest" description="Disordered" evidence="1">
    <location>
        <begin position="1"/>
        <end position="23"/>
    </location>
</feature>
<sequence>MAEGKRSMGQKVKSDLSHGVLSSSNRIDRAESDITADWNAANGLWGKRLEPRFASFSDHKYTSDMT</sequence>
<protein>
    <submittedName>
        <fullName evidence="5">Transposase</fullName>
    </submittedName>
</protein>
<dbReference type="Proteomes" id="UP000038040">
    <property type="component" value="Unplaced"/>
</dbReference>
<evidence type="ECO:0000256" key="1">
    <source>
        <dbReference type="SAM" id="MobiDB-lite"/>
    </source>
</evidence>
<feature type="compositionally biased region" description="Basic and acidic residues" evidence="1">
    <location>
        <begin position="1"/>
        <end position="16"/>
    </location>
</feature>
<proteinExistence type="predicted"/>
<reference evidence="5" key="1">
    <citation type="submission" date="2017-02" db="UniProtKB">
        <authorList>
            <consortium name="WormBaseParasite"/>
        </authorList>
    </citation>
    <scope>IDENTIFICATION</scope>
</reference>
<evidence type="ECO:0000313" key="2">
    <source>
        <dbReference type="EMBL" id="VDN50286.1"/>
    </source>
</evidence>
<name>A0A0N4U8L3_DRAME</name>
<evidence type="ECO:0000313" key="5">
    <source>
        <dbReference type="WBParaSite" id="DME_0000339301-mRNA-1"/>
    </source>
</evidence>
<dbReference type="AlphaFoldDB" id="A0A0N4U8L3"/>
<dbReference type="EMBL" id="UYYG01000002">
    <property type="protein sequence ID" value="VDN50286.1"/>
    <property type="molecule type" value="Genomic_DNA"/>
</dbReference>
<dbReference type="WBParaSite" id="DME_0000339301-mRNA-1">
    <property type="protein sequence ID" value="DME_0000339301-mRNA-1"/>
    <property type="gene ID" value="DME_0000339301"/>
</dbReference>